<organism evidence="1 2">
    <name type="scientific">Nostocoides australiense Ben110</name>
    <dbReference type="NCBI Taxonomy" id="1193182"/>
    <lineage>
        <taxon>Bacteria</taxon>
        <taxon>Bacillati</taxon>
        <taxon>Actinomycetota</taxon>
        <taxon>Actinomycetes</taxon>
        <taxon>Micrococcales</taxon>
        <taxon>Intrasporangiaceae</taxon>
        <taxon>Nostocoides</taxon>
    </lineage>
</organism>
<name>W6JVX7_9MICO</name>
<comment type="caution">
    <text evidence="1">The sequence shown here is derived from an EMBL/GenBank/DDBJ whole genome shotgun (WGS) entry which is preliminary data.</text>
</comment>
<evidence type="ECO:0000313" key="2">
    <source>
        <dbReference type="Proteomes" id="UP000035763"/>
    </source>
</evidence>
<dbReference type="AlphaFoldDB" id="W6JVX7"/>
<keyword evidence="2" id="KW-1185">Reference proteome</keyword>
<dbReference type="EMBL" id="CAJA01000161">
    <property type="protein sequence ID" value="CCH73212.1"/>
    <property type="molecule type" value="Genomic_DNA"/>
</dbReference>
<accession>W6JVX7</accession>
<protein>
    <submittedName>
        <fullName evidence="1">Uncharacterized protein</fullName>
    </submittedName>
</protein>
<dbReference type="Proteomes" id="UP000035763">
    <property type="component" value="Unassembled WGS sequence"/>
</dbReference>
<reference evidence="1 2" key="1">
    <citation type="journal article" date="2013" name="ISME J.">
        <title>A metabolic model for members of the genus Tetrasphaera involved in enhanced biological phosphorus removal.</title>
        <authorList>
            <person name="Kristiansen R."/>
            <person name="Nguyen H.T.T."/>
            <person name="Saunders A.M."/>
            <person name="Nielsen J.L."/>
            <person name="Wimmer R."/>
            <person name="Le V.Q."/>
            <person name="McIlroy S.J."/>
            <person name="Petrovski S."/>
            <person name="Seviour R.J."/>
            <person name="Calteau A."/>
            <person name="Nielsen K.L."/>
            <person name="Nielsen P.H."/>
        </authorList>
    </citation>
    <scope>NUCLEOTIDE SEQUENCE [LARGE SCALE GENOMIC DNA]</scope>
    <source>
        <strain evidence="1 2">Ben110</strain>
    </source>
</reference>
<evidence type="ECO:0000313" key="1">
    <source>
        <dbReference type="EMBL" id="CCH73212.1"/>
    </source>
</evidence>
<proteinExistence type="predicted"/>
<sequence>MPMVTGDNTLLPADRALLAQLRELTAAEAEMPDDVALAAKAAQGWGNIDAELAALVQEPVLTRGDGTAYSFAVAGREIRVEVEPVGYRRRRLNVVLREAGADPAGVDVMVQRGDGEELAVATDHFGERSVEVGLGPVRVLAGFAAGPVTTGWFTI</sequence>
<dbReference type="STRING" id="1193182.BN11_2430005"/>
<gene>
    <name evidence="1" type="ORF">BN11_2430005</name>
</gene>